<evidence type="ECO:0000313" key="2">
    <source>
        <dbReference type="Proteomes" id="UP000326781"/>
    </source>
</evidence>
<dbReference type="EMBL" id="MN270891">
    <property type="protein sequence ID" value="QFP93896.1"/>
    <property type="molecule type" value="Genomic_DNA"/>
</dbReference>
<keyword evidence="2" id="KW-1185">Reference proteome</keyword>
<accession>A0A5P8D488</accession>
<organism evidence="1 2">
    <name type="scientific">Pectobacterium phage Wc4</name>
    <dbReference type="NCBI Taxonomy" id="2652428"/>
    <lineage>
        <taxon>Viruses</taxon>
        <taxon>Duplodnaviria</taxon>
        <taxon>Heunggongvirae</taxon>
        <taxon>Uroviricota</taxon>
        <taxon>Caudoviricetes</taxon>
        <taxon>Andersonviridae</taxon>
        <taxon>Andersonviridae incertae sedis</taxon>
        <taxon>Arnovirus</taxon>
        <taxon>Arnovirus Wc4</taxon>
    </lineage>
</organism>
<proteinExistence type="predicted"/>
<sequence length="92" mass="10435">MSKMQICSNHPSLSKYLEYPVGTEITTEMIEQEVQTRMRTKLGNGKITCEAILEAPNKPRAYQLYSVNLKDASGEMVTSCWARVFQDDWATA</sequence>
<reference evidence="1 2" key="1">
    <citation type="submission" date="2019-08" db="EMBL/GenBank/DDBJ databases">
        <title>Six bacteriophages against potato bacterial diseases.</title>
        <authorList>
            <person name="Zhang X."/>
            <person name="Kering K."/>
        </authorList>
    </citation>
    <scope>NUCLEOTIDE SEQUENCE [LARGE SCALE GENOMIC DNA]</scope>
</reference>
<name>A0A5P8D488_9CAUD</name>
<dbReference type="Proteomes" id="UP000326781">
    <property type="component" value="Segment"/>
</dbReference>
<evidence type="ECO:0000313" key="1">
    <source>
        <dbReference type="EMBL" id="QFP93896.1"/>
    </source>
</evidence>
<protein>
    <submittedName>
        <fullName evidence="1">Uncharacterized protein</fullName>
    </submittedName>
</protein>